<evidence type="ECO:0000256" key="9">
    <source>
        <dbReference type="ARBA" id="ARBA00024355"/>
    </source>
</evidence>
<keyword evidence="6 11" id="KW-0067">ATP-binding</keyword>
<evidence type="ECO:0000256" key="4">
    <source>
        <dbReference type="ARBA" id="ARBA00022801"/>
    </source>
</evidence>
<dbReference type="GO" id="GO:0005524">
    <property type="term" value="F:ATP binding"/>
    <property type="evidence" value="ECO:0007669"/>
    <property type="project" value="UniProtKB-KW"/>
</dbReference>
<comment type="similarity">
    <text evidence="9">Belongs to the DEAD box helicase family. DDX52/ROK1 subfamily.</text>
</comment>
<evidence type="ECO:0000313" key="15">
    <source>
        <dbReference type="EMBL" id="EDQ85958.1"/>
    </source>
</evidence>
<evidence type="ECO:0000256" key="7">
    <source>
        <dbReference type="ARBA" id="ARBA00022884"/>
    </source>
</evidence>
<dbReference type="InterPro" id="IPR011545">
    <property type="entry name" value="DEAD/DEAH_box_helicase_dom"/>
</dbReference>
<keyword evidence="8" id="KW-0539">Nucleus</keyword>
<dbReference type="CDD" id="cd18787">
    <property type="entry name" value="SF2_C_DEAD"/>
    <property type="match status" value="1"/>
</dbReference>
<evidence type="ECO:0000256" key="12">
    <source>
        <dbReference type="SAM" id="MobiDB-lite"/>
    </source>
</evidence>
<dbReference type="GeneID" id="5894428"/>
<gene>
    <name evidence="15" type="ORF">MONBRDRAFT_33989</name>
</gene>
<feature type="domain" description="Helicase C-terminal" evidence="14">
    <location>
        <begin position="320"/>
        <end position="481"/>
    </location>
</feature>
<dbReference type="eggNOG" id="KOG0344">
    <property type="taxonomic scope" value="Eukaryota"/>
</dbReference>
<dbReference type="FunFam" id="3.40.50.300:FF:000759">
    <property type="entry name" value="probable ATP-dependent RNA helicase DDX52"/>
    <property type="match status" value="1"/>
</dbReference>
<evidence type="ECO:0000256" key="1">
    <source>
        <dbReference type="ARBA" id="ARBA00004604"/>
    </source>
</evidence>
<dbReference type="PANTHER" id="PTHR47959">
    <property type="entry name" value="ATP-DEPENDENT RNA HELICASE RHLE-RELATED"/>
    <property type="match status" value="1"/>
</dbReference>
<dbReference type="FunCoup" id="A9V8Y7">
    <property type="interactions" value="1054"/>
</dbReference>
<keyword evidence="3 11" id="KW-0547">Nucleotide-binding</keyword>
<proteinExistence type="inferred from homology"/>
<dbReference type="EMBL" id="CH991569">
    <property type="protein sequence ID" value="EDQ85958.1"/>
    <property type="molecule type" value="Genomic_DNA"/>
</dbReference>
<dbReference type="GO" id="GO:0005730">
    <property type="term" value="C:nucleolus"/>
    <property type="evidence" value="ECO:0007669"/>
    <property type="project" value="UniProtKB-SubCell"/>
</dbReference>
<dbReference type="EC" id="3.6.4.13" evidence="2"/>
<dbReference type="InterPro" id="IPR001650">
    <property type="entry name" value="Helicase_C-like"/>
</dbReference>
<dbReference type="PROSITE" id="PS00039">
    <property type="entry name" value="DEAD_ATP_HELICASE"/>
    <property type="match status" value="1"/>
</dbReference>
<dbReference type="SMART" id="SM00487">
    <property type="entry name" value="DEXDc"/>
    <property type="match status" value="1"/>
</dbReference>
<evidence type="ECO:0000256" key="3">
    <source>
        <dbReference type="ARBA" id="ARBA00022741"/>
    </source>
</evidence>
<evidence type="ECO:0000256" key="8">
    <source>
        <dbReference type="ARBA" id="ARBA00023242"/>
    </source>
</evidence>
<dbReference type="Gene3D" id="3.40.50.300">
    <property type="entry name" value="P-loop containing nucleotide triphosphate hydrolases"/>
    <property type="match status" value="2"/>
</dbReference>
<keyword evidence="5 11" id="KW-0347">Helicase</keyword>
<evidence type="ECO:0000259" key="14">
    <source>
        <dbReference type="PROSITE" id="PS51194"/>
    </source>
</evidence>
<dbReference type="Proteomes" id="UP000001357">
    <property type="component" value="Unassembled WGS sequence"/>
</dbReference>
<evidence type="ECO:0000256" key="2">
    <source>
        <dbReference type="ARBA" id="ARBA00012552"/>
    </source>
</evidence>
<keyword evidence="4 11" id="KW-0378">Hydrolase</keyword>
<accession>A9V8Y7</accession>
<feature type="region of interest" description="Disordered" evidence="12">
    <location>
        <begin position="485"/>
        <end position="543"/>
    </location>
</feature>
<dbReference type="Pfam" id="PF00271">
    <property type="entry name" value="Helicase_C"/>
    <property type="match status" value="1"/>
</dbReference>
<dbReference type="InterPro" id="IPR027417">
    <property type="entry name" value="P-loop_NTPase"/>
</dbReference>
<dbReference type="GO" id="GO:0003723">
    <property type="term" value="F:RNA binding"/>
    <property type="evidence" value="ECO:0007669"/>
    <property type="project" value="UniProtKB-KW"/>
</dbReference>
<dbReference type="InterPro" id="IPR044764">
    <property type="entry name" value="DDX52/Rok1_DEADc"/>
</dbReference>
<evidence type="ECO:0000259" key="13">
    <source>
        <dbReference type="PROSITE" id="PS51192"/>
    </source>
</evidence>
<comment type="catalytic activity">
    <reaction evidence="10">
        <text>ATP + H2O = ADP + phosphate + H(+)</text>
        <dbReference type="Rhea" id="RHEA:13065"/>
        <dbReference type="ChEBI" id="CHEBI:15377"/>
        <dbReference type="ChEBI" id="CHEBI:15378"/>
        <dbReference type="ChEBI" id="CHEBI:30616"/>
        <dbReference type="ChEBI" id="CHEBI:43474"/>
        <dbReference type="ChEBI" id="CHEBI:456216"/>
        <dbReference type="EC" id="3.6.4.13"/>
    </reaction>
</comment>
<dbReference type="GO" id="GO:0016787">
    <property type="term" value="F:hydrolase activity"/>
    <property type="evidence" value="ECO:0007669"/>
    <property type="project" value="UniProtKB-KW"/>
</dbReference>
<evidence type="ECO:0000256" key="10">
    <source>
        <dbReference type="ARBA" id="ARBA00047984"/>
    </source>
</evidence>
<dbReference type="AlphaFoldDB" id="A9V8Y7"/>
<dbReference type="InterPro" id="IPR014001">
    <property type="entry name" value="Helicase_ATP-bd"/>
</dbReference>
<protein>
    <recommendedName>
        <fullName evidence="2">RNA helicase</fullName>
        <ecNumber evidence="2">3.6.4.13</ecNumber>
    </recommendedName>
</protein>
<dbReference type="RefSeq" id="XP_001749152.1">
    <property type="nucleotide sequence ID" value="XM_001749100.1"/>
</dbReference>
<sequence length="543" mass="59858">MSQNDAFHMLTAGLRVRRPASSTGMAAQRGKKSSMFTLDTTTADTDSSQEDVAALRKRHRIHVRGSDVPAPVTSFAQLGKPAAGPAASSGLLQALTEFFKEPSPIQMQAIPALLSNRDVVGVAPTGSGKTLAFAVPMMQLLQAPKEEGFRCCILAPTRELAAQIKRELDLLNTHLHLKISLLTKARAASGSLTSSKKHGWWPGCPKMIPVCPKVLLKLTWCMRARPDILVATPMRLVHALQHKLVDLSAVRWLVVDEADRLFENGFEQQIDEVIAACSHKKRRIALFSATMPERVETLAQTVLHDYVRIVVGAANAANQDVEQELKFVGSEEGKMTAIRQMLQTGLQPPVLIFVQSKSRAQQLFEELVYENVNVDVIHADRTQQQRDEVVKRFREGQVWVLICTDLMGRGVDFKAVNVVINYDFPPNATEYIHRVGRTGRAGHRGRAVTFFTVDDRPMLRNIANVVKASGSEVPEWMLKLKKTEKQRSRQIERAPVSSNPNVQAADKKTKAKRAQKASDAGAAPPKKGKHRSTTRGSTKGASA</sequence>
<reference evidence="15 16" key="1">
    <citation type="journal article" date="2008" name="Nature">
        <title>The genome of the choanoflagellate Monosiga brevicollis and the origin of metazoans.</title>
        <authorList>
            <consortium name="JGI Sequencing"/>
            <person name="King N."/>
            <person name="Westbrook M.J."/>
            <person name="Young S.L."/>
            <person name="Kuo A."/>
            <person name="Abedin M."/>
            <person name="Chapman J."/>
            <person name="Fairclough S."/>
            <person name="Hellsten U."/>
            <person name="Isogai Y."/>
            <person name="Letunic I."/>
            <person name="Marr M."/>
            <person name="Pincus D."/>
            <person name="Putnam N."/>
            <person name="Rokas A."/>
            <person name="Wright K.J."/>
            <person name="Zuzow R."/>
            <person name="Dirks W."/>
            <person name="Good M."/>
            <person name="Goodstein D."/>
            <person name="Lemons D."/>
            <person name="Li W."/>
            <person name="Lyons J.B."/>
            <person name="Morris A."/>
            <person name="Nichols S."/>
            <person name="Richter D.J."/>
            <person name="Salamov A."/>
            <person name="Bork P."/>
            <person name="Lim W.A."/>
            <person name="Manning G."/>
            <person name="Miller W.T."/>
            <person name="McGinnis W."/>
            <person name="Shapiro H."/>
            <person name="Tjian R."/>
            <person name="Grigoriev I.V."/>
            <person name="Rokhsar D."/>
        </authorList>
    </citation>
    <scope>NUCLEOTIDE SEQUENCE [LARGE SCALE GENOMIC DNA]</scope>
    <source>
        <strain evidence="16">MX1 / ATCC 50154</strain>
    </source>
</reference>
<feature type="domain" description="Helicase ATP-binding" evidence="13">
    <location>
        <begin position="110"/>
        <end position="309"/>
    </location>
</feature>
<dbReference type="OMA" id="EMAHSIM"/>
<keyword evidence="16" id="KW-1185">Reference proteome</keyword>
<organism evidence="15 16">
    <name type="scientific">Monosiga brevicollis</name>
    <name type="common">Choanoflagellate</name>
    <dbReference type="NCBI Taxonomy" id="81824"/>
    <lineage>
        <taxon>Eukaryota</taxon>
        <taxon>Choanoflagellata</taxon>
        <taxon>Craspedida</taxon>
        <taxon>Salpingoecidae</taxon>
        <taxon>Monosiga</taxon>
    </lineage>
</organism>
<feature type="compositionally biased region" description="Polar residues" evidence="12">
    <location>
        <begin position="534"/>
        <end position="543"/>
    </location>
</feature>
<dbReference type="GO" id="GO:0030490">
    <property type="term" value="P:maturation of SSU-rRNA"/>
    <property type="evidence" value="ECO:0000318"/>
    <property type="project" value="GO_Central"/>
</dbReference>
<dbReference type="GO" id="GO:0003724">
    <property type="term" value="F:RNA helicase activity"/>
    <property type="evidence" value="ECO:0007669"/>
    <property type="project" value="UniProtKB-EC"/>
</dbReference>
<dbReference type="PROSITE" id="PS51194">
    <property type="entry name" value="HELICASE_CTER"/>
    <property type="match status" value="1"/>
</dbReference>
<evidence type="ECO:0000256" key="11">
    <source>
        <dbReference type="RuleBase" id="RU000492"/>
    </source>
</evidence>
<dbReference type="PANTHER" id="PTHR47959:SF15">
    <property type="entry name" value="RNA HELICASE"/>
    <property type="match status" value="1"/>
</dbReference>
<comment type="subcellular location">
    <subcellularLocation>
        <location evidence="1">Nucleus</location>
        <location evidence="1">Nucleolus</location>
    </subcellularLocation>
</comment>
<dbReference type="STRING" id="81824.A9V8Y7"/>
<dbReference type="KEGG" id="mbr:MONBRDRAFT_33989"/>
<dbReference type="PROSITE" id="PS51192">
    <property type="entry name" value="HELICASE_ATP_BIND_1"/>
    <property type="match status" value="1"/>
</dbReference>
<dbReference type="SUPFAM" id="SSF52540">
    <property type="entry name" value="P-loop containing nucleoside triphosphate hydrolases"/>
    <property type="match status" value="1"/>
</dbReference>
<dbReference type="InterPro" id="IPR050079">
    <property type="entry name" value="DEAD_box_RNA_helicase"/>
</dbReference>
<dbReference type="InterPro" id="IPR000629">
    <property type="entry name" value="RNA-helicase_DEAD-box_CS"/>
</dbReference>
<dbReference type="CDD" id="cd17957">
    <property type="entry name" value="DEADc_DDX52"/>
    <property type="match status" value="1"/>
</dbReference>
<dbReference type="SMART" id="SM00490">
    <property type="entry name" value="HELICc"/>
    <property type="match status" value="1"/>
</dbReference>
<dbReference type="Pfam" id="PF00270">
    <property type="entry name" value="DEAD"/>
    <property type="match status" value="1"/>
</dbReference>
<name>A9V8Y7_MONBE</name>
<evidence type="ECO:0000313" key="16">
    <source>
        <dbReference type="Proteomes" id="UP000001357"/>
    </source>
</evidence>
<evidence type="ECO:0000256" key="6">
    <source>
        <dbReference type="ARBA" id="ARBA00022840"/>
    </source>
</evidence>
<evidence type="ECO:0000256" key="5">
    <source>
        <dbReference type="ARBA" id="ARBA00022806"/>
    </source>
</evidence>
<keyword evidence="7" id="KW-0694">RNA-binding</keyword>
<dbReference type="InParanoid" id="A9V8Y7"/>